<keyword evidence="2" id="KW-1133">Transmembrane helix</keyword>
<dbReference type="InterPro" id="IPR028096">
    <property type="entry name" value="EfeO_Cupredoxin"/>
</dbReference>
<evidence type="ECO:0000256" key="2">
    <source>
        <dbReference type="SAM" id="Phobius"/>
    </source>
</evidence>
<reference evidence="6" key="1">
    <citation type="submission" date="2016-10" db="EMBL/GenBank/DDBJ databases">
        <authorList>
            <person name="Varghese N."/>
            <person name="Submissions S."/>
        </authorList>
    </citation>
    <scope>NUCLEOTIDE SEQUENCE [LARGE SCALE GENOMIC DNA]</scope>
    <source>
        <strain evidence="6">ATCC 35263</strain>
    </source>
</reference>
<feature type="domain" description="Inner membrane protein YgaP-like transmembrane" evidence="3">
    <location>
        <begin position="147"/>
        <end position="210"/>
    </location>
</feature>
<dbReference type="InterPro" id="IPR008972">
    <property type="entry name" value="Cupredoxin"/>
</dbReference>
<accession>A0A1H6G0S9</accession>
<sequence>MSPLSRMQPGRSRYSEGVAWVRVNGSFSPSVIDARPGERLRLVLRREETAACSSHVVFPSLGKSVMLPPFEDVAIDLGPLPAGDHEFRCRLGVLRGSIRVHDDHGTPHPRKLRPGRHPTPDDIASRKSYAVSDTAEGGGAEMKRPTVNITAPERFARVFIGLVAIVGGVLLLASTGGAVSTVLEVLLMLAGLDLVLTGALGHCPLYRKLGYVPPSLRRPA</sequence>
<gene>
    <name evidence="5" type="ORF">SAMN02745716_2115</name>
</gene>
<protein>
    <submittedName>
        <fullName evidence="5">Cupredoxin-like domain-containing protein</fullName>
    </submittedName>
</protein>
<feature type="region of interest" description="Disordered" evidence="1">
    <location>
        <begin position="100"/>
        <end position="140"/>
    </location>
</feature>
<proteinExistence type="predicted"/>
<dbReference type="EMBL" id="FNWJ01000003">
    <property type="protein sequence ID" value="SEH16212.1"/>
    <property type="molecule type" value="Genomic_DNA"/>
</dbReference>
<dbReference type="Gene3D" id="2.60.40.420">
    <property type="entry name" value="Cupredoxins - blue copper proteins"/>
    <property type="match status" value="1"/>
</dbReference>
<keyword evidence="2" id="KW-0812">Transmembrane</keyword>
<feature type="domain" description="EfeO-type cupredoxin-like" evidence="4">
    <location>
        <begin position="23"/>
        <end position="92"/>
    </location>
</feature>
<feature type="transmembrane region" description="Helical" evidence="2">
    <location>
        <begin position="158"/>
        <end position="179"/>
    </location>
</feature>
<feature type="compositionally biased region" description="Basic residues" evidence="1">
    <location>
        <begin position="107"/>
        <end position="116"/>
    </location>
</feature>
<dbReference type="STRING" id="29539.SAMN02745716_2115"/>
<evidence type="ECO:0000256" key="1">
    <source>
        <dbReference type="SAM" id="MobiDB-lite"/>
    </source>
</evidence>
<evidence type="ECO:0000313" key="6">
    <source>
        <dbReference type="Proteomes" id="UP000222056"/>
    </source>
</evidence>
<evidence type="ECO:0000313" key="5">
    <source>
        <dbReference type="EMBL" id="SEH16212.1"/>
    </source>
</evidence>
<dbReference type="SUPFAM" id="SSF49503">
    <property type="entry name" value="Cupredoxins"/>
    <property type="match status" value="1"/>
</dbReference>
<keyword evidence="6" id="KW-1185">Reference proteome</keyword>
<dbReference type="AlphaFoldDB" id="A0A1H6G0S9"/>
<dbReference type="OrthoDB" id="5502616at2"/>
<organism evidence="5 6">
    <name type="scientific">Thermoleophilum album</name>
    <dbReference type="NCBI Taxonomy" id="29539"/>
    <lineage>
        <taxon>Bacteria</taxon>
        <taxon>Bacillati</taxon>
        <taxon>Actinomycetota</taxon>
        <taxon>Thermoleophilia</taxon>
        <taxon>Thermoleophilales</taxon>
        <taxon>Thermoleophilaceae</taxon>
        <taxon>Thermoleophilum</taxon>
    </lineage>
</organism>
<name>A0A1H6G0S9_THEAL</name>
<dbReference type="Pfam" id="PF11127">
    <property type="entry name" value="YgaP-like_TM"/>
    <property type="match status" value="1"/>
</dbReference>
<evidence type="ECO:0000259" key="4">
    <source>
        <dbReference type="Pfam" id="PF13473"/>
    </source>
</evidence>
<evidence type="ECO:0000259" key="3">
    <source>
        <dbReference type="Pfam" id="PF11127"/>
    </source>
</evidence>
<dbReference type="Pfam" id="PF13473">
    <property type="entry name" value="Cupredoxin_1"/>
    <property type="match status" value="1"/>
</dbReference>
<dbReference type="InterPro" id="IPR021309">
    <property type="entry name" value="YgaP-like_TM"/>
</dbReference>
<keyword evidence="2" id="KW-0472">Membrane</keyword>
<dbReference type="Proteomes" id="UP000222056">
    <property type="component" value="Unassembled WGS sequence"/>
</dbReference>